<dbReference type="AlphaFoldDB" id="A0A165E104"/>
<name>A0A165E104_9BASI</name>
<keyword evidence="2" id="KW-1185">Reference proteome</keyword>
<dbReference type="GO" id="GO:0003871">
    <property type="term" value="F:5-methyltetrahydropteroyltriglutamate-homocysteine S-methyltransferase activity"/>
    <property type="evidence" value="ECO:0007669"/>
    <property type="project" value="InterPro"/>
</dbReference>
<gene>
    <name evidence="1" type="ORF">CALCODRAFT_557254</name>
</gene>
<sequence length="547" mass="61813">MTPPLPFRAEHIGSLKRPARLVEARYQFQHGNLSRSELTAIEDEEILRIVKLQQKLGFKAITDGEFRRFMYFDGFFENLEGFTLLSQSSPEMYRPYAPDAQICKAFGVGPPTFLCTSKIRRIKPCYVPWFQFLAKSVSPEDVKHLKISIVSPEFLHLRHAPGYVYTSEAYSSDNEYFADIAQAYRVELDCGVDSDALLDRYVQLYNDCISSRKLDMTIGMHMCRGNFRGGIHFAEGGYDKIAVKLFNSLNVDFFYLEYDSPRAGGFEPLRYYPKTKPVVLGLISTKTPELEDKNAIVARLDEASRYLEDPKKDRMHLSPQCGFASVLEGNNISDQDMEAKRMLSEAKLALVVELAQDVWGNSSCRGKIKRNHSSPNDNTTQQHVTRLFRSASRCHCLATAPISFTLEKNTTMTTDQSASMAQLSDNHRPSIRVALLRDKQTTYVIPLESCLTWTDAISCFQAIFPELKAPIIYDGENGDVIHSSDWTSIAPWVSLLRVVAVPARKCGVDPVGTRLSKKGVYLSLDLTAEEADLEDGDILRWSWLIKA</sequence>
<dbReference type="InterPro" id="IPR038071">
    <property type="entry name" value="UROD/MetE-like_sf"/>
</dbReference>
<dbReference type="PANTHER" id="PTHR43844">
    <property type="entry name" value="METHIONINE SYNTHASE"/>
    <property type="match status" value="1"/>
</dbReference>
<dbReference type="Gene3D" id="3.20.20.210">
    <property type="match status" value="1"/>
</dbReference>
<evidence type="ECO:0000313" key="1">
    <source>
        <dbReference type="EMBL" id="KZT53885.1"/>
    </source>
</evidence>
<dbReference type="GO" id="GO:0008270">
    <property type="term" value="F:zinc ion binding"/>
    <property type="evidence" value="ECO:0007669"/>
    <property type="project" value="InterPro"/>
</dbReference>
<dbReference type="STRING" id="1353952.A0A165E104"/>
<dbReference type="InterPro" id="IPR002629">
    <property type="entry name" value="Met_Synth_C/arc"/>
</dbReference>
<dbReference type="EMBL" id="KV424026">
    <property type="protein sequence ID" value="KZT53885.1"/>
    <property type="molecule type" value="Genomic_DNA"/>
</dbReference>
<dbReference type="GO" id="GO:0009086">
    <property type="term" value="P:methionine biosynthetic process"/>
    <property type="evidence" value="ECO:0007669"/>
    <property type="project" value="InterPro"/>
</dbReference>
<protein>
    <submittedName>
        <fullName evidence="1">UROD/MetE-like protein</fullName>
    </submittedName>
</protein>
<dbReference type="OrthoDB" id="7772923at2759"/>
<dbReference type="Proteomes" id="UP000076842">
    <property type="component" value="Unassembled WGS sequence"/>
</dbReference>
<accession>A0A165E104</accession>
<dbReference type="SUPFAM" id="SSF51726">
    <property type="entry name" value="UROD/MetE-like"/>
    <property type="match status" value="1"/>
</dbReference>
<reference evidence="1 2" key="1">
    <citation type="journal article" date="2016" name="Mol. Biol. Evol.">
        <title>Comparative Genomics of Early-Diverging Mushroom-Forming Fungi Provides Insights into the Origins of Lignocellulose Decay Capabilities.</title>
        <authorList>
            <person name="Nagy L.G."/>
            <person name="Riley R."/>
            <person name="Tritt A."/>
            <person name="Adam C."/>
            <person name="Daum C."/>
            <person name="Floudas D."/>
            <person name="Sun H."/>
            <person name="Yadav J.S."/>
            <person name="Pangilinan J."/>
            <person name="Larsson K.H."/>
            <person name="Matsuura K."/>
            <person name="Barry K."/>
            <person name="Labutti K."/>
            <person name="Kuo R."/>
            <person name="Ohm R.A."/>
            <person name="Bhattacharya S.S."/>
            <person name="Shirouzu T."/>
            <person name="Yoshinaga Y."/>
            <person name="Martin F.M."/>
            <person name="Grigoriev I.V."/>
            <person name="Hibbett D.S."/>
        </authorList>
    </citation>
    <scope>NUCLEOTIDE SEQUENCE [LARGE SCALE GENOMIC DNA]</scope>
    <source>
        <strain evidence="1 2">HHB12733</strain>
    </source>
</reference>
<evidence type="ECO:0000313" key="2">
    <source>
        <dbReference type="Proteomes" id="UP000076842"/>
    </source>
</evidence>
<dbReference type="CDD" id="cd03311">
    <property type="entry name" value="CIMS_C_terminal_like"/>
    <property type="match status" value="1"/>
</dbReference>
<dbReference type="PANTHER" id="PTHR43844:SF2">
    <property type="entry name" value="SYNTHASE, VITAMIN-B12 INDEPENDENT, PUTATIVE (AFU_ORTHOLOGUE AFUA_3G12060)-RELATED"/>
    <property type="match status" value="1"/>
</dbReference>
<proteinExistence type="predicted"/>
<dbReference type="InParanoid" id="A0A165E104"/>
<organism evidence="1 2">
    <name type="scientific">Calocera cornea HHB12733</name>
    <dbReference type="NCBI Taxonomy" id="1353952"/>
    <lineage>
        <taxon>Eukaryota</taxon>
        <taxon>Fungi</taxon>
        <taxon>Dikarya</taxon>
        <taxon>Basidiomycota</taxon>
        <taxon>Agaricomycotina</taxon>
        <taxon>Dacrymycetes</taxon>
        <taxon>Dacrymycetales</taxon>
        <taxon>Dacrymycetaceae</taxon>
        <taxon>Calocera</taxon>
    </lineage>
</organism>